<dbReference type="FunFam" id="3.40.605.10:FF:000007">
    <property type="entry name" value="NAD/NADP-dependent betaine aldehyde dehydrogenase"/>
    <property type="match status" value="1"/>
</dbReference>
<dbReference type="InterPro" id="IPR016162">
    <property type="entry name" value="Ald_DH_N"/>
</dbReference>
<accession>A0A7M3DTK3</accession>
<dbReference type="PANTHER" id="PTHR42804:SF1">
    <property type="entry name" value="ALDEHYDE DEHYDROGENASE-RELATED"/>
    <property type="match status" value="1"/>
</dbReference>
<dbReference type="InterPro" id="IPR029510">
    <property type="entry name" value="Ald_DH_CS_GLU"/>
</dbReference>
<evidence type="ECO:0000256" key="5">
    <source>
        <dbReference type="ARBA" id="ARBA00023002"/>
    </source>
</evidence>
<gene>
    <name evidence="10" type="ORF">ELH90_09730</name>
</gene>
<dbReference type="Pfam" id="PF00171">
    <property type="entry name" value="Aldedh"/>
    <property type="match status" value="1"/>
</dbReference>
<dbReference type="GeneID" id="61426895"/>
<evidence type="ECO:0000256" key="3">
    <source>
        <dbReference type="ARBA" id="ARBA00022857"/>
    </source>
</evidence>
<dbReference type="FunFam" id="3.40.309.10:FF:000012">
    <property type="entry name" value="Betaine aldehyde dehydrogenase"/>
    <property type="match status" value="1"/>
</dbReference>
<keyword evidence="2" id="KW-0479">Metal-binding</keyword>
<dbReference type="InterPro" id="IPR015590">
    <property type="entry name" value="Aldehyde_DH_dom"/>
</dbReference>
<reference evidence="10 11" key="1">
    <citation type="submission" date="2019-02" db="EMBL/GenBank/DDBJ databases">
        <title>The genomic architecture of introgression among sibling species of bacteria.</title>
        <authorList>
            <person name="Cavassim M.I.A."/>
            <person name="Moeskjaer S."/>
            <person name="Moslemi C."/>
            <person name="Fields B."/>
            <person name="Bachmann A."/>
            <person name="Vilhjalmsson B."/>
            <person name="Schierup M.H."/>
            <person name="Young J.P.W."/>
            <person name="Andersen S.U."/>
        </authorList>
    </citation>
    <scope>NUCLEOTIDE SEQUENCE [LARGE SCALE GENOMIC DNA]</scope>
    <source>
        <strain evidence="10 11">SM135B</strain>
    </source>
</reference>
<keyword evidence="4" id="KW-0630">Potassium</keyword>
<organism evidence="10 11">
    <name type="scientific">Rhizobium leguminosarum</name>
    <dbReference type="NCBI Taxonomy" id="384"/>
    <lineage>
        <taxon>Bacteria</taxon>
        <taxon>Pseudomonadati</taxon>
        <taxon>Pseudomonadota</taxon>
        <taxon>Alphaproteobacteria</taxon>
        <taxon>Hyphomicrobiales</taxon>
        <taxon>Rhizobiaceae</taxon>
        <taxon>Rhizobium/Agrobacterium group</taxon>
        <taxon>Rhizobium</taxon>
    </lineage>
</organism>
<dbReference type="GO" id="GO:0046872">
    <property type="term" value="F:metal ion binding"/>
    <property type="evidence" value="ECO:0007669"/>
    <property type="project" value="UniProtKB-KW"/>
</dbReference>
<comment type="caution">
    <text evidence="10">The sequence shown here is derived from an EMBL/GenBank/DDBJ whole genome shotgun (WGS) entry which is preliminary data.</text>
</comment>
<evidence type="ECO:0000259" key="9">
    <source>
        <dbReference type="Pfam" id="PF00171"/>
    </source>
</evidence>
<feature type="active site" evidence="7">
    <location>
        <position position="244"/>
    </location>
</feature>
<protein>
    <submittedName>
        <fullName evidence="10">Aldehyde dehydrogenase family protein</fullName>
    </submittedName>
</protein>
<evidence type="ECO:0000256" key="4">
    <source>
        <dbReference type="ARBA" id="ARBA00022958"/>
    </source>
</evidence>
<dbReference type="SUPFAM" id="SSF53720">
    <property type="entry name" value="ALDH-like"/>
    <property type="match status" value="1"/>
</dbReference>
<proteinExistence type="inferred from homology"/>
<comment type="similarity">
    <text evidence="1 8">Belongs to the aldehyde dehydrogenase family.</text>
</comment>
<dbReference type="EMBL" id="SIOP01000001">
    <property type="protein sequence ID" value="TAY51932.1"/>
    <property type="molecule type" value="Genomic_DNA"/>
</dbReference>
<evidence type="ECO:0000256" key="7">
    <source>
        <dbReference type="PROSITE-ProRule" id="PRU10007"/>
    </source>
</evidence>
<evidence type="ECO:0000256" key="8">
    <source>
        <dbReference type="RuleBase" id="RU003345"/>
    </source>
</evidence>
<dbReference type="GO" id="GO:0016620">
    <property type="term" value="F:oxidoreductase activity, acting on the aldehyde or oxo group of donors, NAD or NADP as acceptor"/>
    <property type="evidence" value="ECO:0007669"/>
    <property type="project" value="InterPro"/>
</dbReference>
<evidence type="ECO:0000256" key="2">
    <source>
        <dbReference type="ARBA" id="ARBA00022723"/>
    </source>
</evidence>
<sequence>MKHYGNLYIDGMWVAPANAGQKPLINPFTETAFASVVTGGGVDEVNKAVVAARRAFSTYSATTLDERVALIDRIIAAYEERADEIADIMAQEVGIPVSARAQTTGPIGHMKVARDLLKTYHFERHLGDTIIRREPIGVCALISPWNWPVQTPVIKAIYGLAAGCTLIMKPSDASPVSAIVLAEIFEKAGVPQGVFNLIIGRGRDVGAAMASHPDIDLVSFTGSTQAGAQVGEAAARTIKRVSLELGGKSANIVLMDADLEKAARWNIQRCFFNTGQSCHAPSRMLVHESQMDAVVPYLVDEVARYRLGDPKDPETTMGPVVNQAQFDSIQRHIQIGIDEGAQLACGGTGKPDGRNQGFFVKPTVFAGVSPDMTIAREEIFGPVLAVIPYKTEQQALDIANDSIYGLGGYVFGGDRKKAYDFASGLRAGRICFNGAATNSLTPMGGYKQSGIGRSMGSVGLEEYLEIKSVYGFDEEASRLPEFTF</sequence>
<keyword evidence="3" id="KW-0521">NADP</keyword>
<dbReference type="Proteomes" id="UP000292974">
    <property type="component" value="Unassembled WGS sequence"/>
</dbReference>
<evidence type="ECO:0000313" key="10">
    <source>
        <dbReference type="EMBL" id="TAY51932.1"/>
    </source>
</evidence>
<dbReference type="AlphaFoldDB" id="A0A7M3DTK3"/>
<dbReference type="Gene3D" id="3.40.605.10">
    <property type="entry name" value="Aldehyde Dehydrogenase, Chain A, domain 1"/>
    <property type="match status" value="1"/>
</dbReference>
<evidence type="ECO:0000313" key="11">
    <source>
        <dbReference type="Proteomes" id="UP000292974"/>
    </source>
</evidence>
<dbReference type="InterPro" id="IPR016161">
    <property type="entry name" value="Ald_DH/histidinol_DH"/>
</dbReference>
<dbReference type="PROSITE" id="PS00687">
    <property type="entry name" value="ALDEHYDE_DEHYDR_GLU"/>
    <property type="match status" value="1"/>
</dbReference>
<evidence type="ECO:0000256" key="1">
    <source>
        <dbReference type="ARBA" id="ARBA00009986"/>
    </source>
</evidence>
<keyword evidence="5 8" id="KW-0560">Oxidoreductase</keyword>
<dbReference type="RefSeq" id="WP_020572908.1">
    <property type="nucleotide sequence ID" value="NZ_CP140866.1"/>
</dbReference>
<dbReference type="InterPro" id="IPR016163">
    <property type="entry name" value="Ald_DH_C"/>
</dbReference>
<dbReference type="CDD" id="cd07138">
    <property type="entry name" value="ALDH_CddD_SSP0762"/>
    <property type="match status" value="1"/>
</dbReference>
<evidence type="ECO:0000256" key="6">
    <source>
        <dbReference type="ARBA" id="ARBA00023097"/>
    </source>
</evidence>
<dbReference type="PANTHER" id="PTHR42804">
    <property type="entry name" value="ALDEHYDE DEHYDROGENASE"/>
    <property type="match status" value="1"/>
</dbReference>
<keyword evidence="6" id="KW-0558">Oxidation</keyword>
<name>A0A7M3DTK3_RHILE</name>
<feature type="domain" description="Aldehyde dehydrogenase" evidence="9">
    <location>
        <begin position="13"/>
        <end position="469"/>
    </location>
</feature>
<dbReference type="Gene3D" id="3.40.309.10">
    <property type="entry name" value="Aldehyde Dehydrogenase, Chain A, domain 2"/>
    <property type="match status" value="1"/>
</dbReference>